<accession>A0ABX7PR36</accession>
<dbReference type="Pfam" id="PF13472">
    <property type="entry name" value="Lipase_GDSL_2"/>
    <property type="match status" value="1"/>
</dbReference>
<feature type="domain" description="SGNH hydrolase-type esterase" evidence="2">
    <location>
        <begin position="8"/>
        <end position="185"/>
    </location>
</feature>
<evidence type="ECO:0000256" key="1">
    <source>
        <dbReference type="SAM" id="MobiDB-lite"/>
    </source>
</evidence>
<evidence type="ECO:0000259" key="2">
    <source>
        <dbReference type="Pfam" id="PF13472"/>
    </source>
</evidence>
<protein>
    <submittedName>
        <fullName evidence="3">SGNH hydrolase</fullName>
    </submittedName>
</protein>
<dbReference type="GO" id="GO:0016787">
    <property type="term" value="F:hydrolase activity"/>
    <property type="evidence" value="ECO:0007669"/>
    <property type="project" value="UniProtKB-KW"/>
</dbReference>
<dbReference type="InterPro" id="IPR036514">
    <property type="entry name" value="SGNH_hydro_sf"/>
</dbReference>
<organism evidence="3 4">
    <name type="scientific">Nocardioides aromaticivorans</name>
    <dbReference type="NCBI Taxonomy" id="200618"/>
    <lineage>
        <taxon>Bacteria</taxon>
        <taxon>Bacillati</taxon>
        <taxon>Actinomycetota</taxon>
        <taxon>Actinomycetes</taxon>
        <taxon>Propionibacteriales</taxon>
        <taxon>Nocardioidaceae</taxon>
        <taxon>Nocardioides</taxon>
    </lineage>
</organism>
<sequence>MTFSKYVALGDSFTEGVGDPDPARPNGLRGWADRTAEGLAAAASAAGKDFGYANLAIRGRKLPAIIDEQVDAALALGPDLVSIHGGGNDVLRPKVDIDALAATYDDAIGRMSAAGAHVLMFTIADPGLNGVIKVIRGRTAIFNEWVREIAEKHGASVVDMWRMRDWTVAEVMDDDRLHLNAVGHQKIAIAALDALGVAHDLQPIAPAVVPVLSAREQRAADLAWARTHLAPWVQRRVTGRSSGDGVEPKRPSLAPIG</sequence>
<dbReference type="CDD" id="cd01832">
    <property type="entry name" value="SGNH_hydrolase_like_1"/>
    <property type="match status" value="1"/>
</dbReference>
<dbReference type="RefSeq" id="WP_207006924.1">
    <property type="nucleotide sequence ID" value="NZ_CP022295.1"/>
</dbReference>
<keyword evidence="3" id="KW-0378">Hydrolase</keyword>
<dbReference type="Gene3D" id="3.40.50.1110">
    <property type="entry name" value="SGNH hydrolase"/>
    <property type="match status" value="1"/>
</dbReference>
<gene>
    <name evidence="3" type="ORF">CFH99_21630</name>
</gene>
<dbReference type="EMBL" id="CP022295">
    <property type="protein sequence ID" value="QSR28227.1"/>
    <property type="molecule type" value="Genomic_DNA"/>
</dbReference>
<dbReference type="InterPro" id="IPR013830">
    <property type="entry name" value="SGNH_hydro"/>
</dbReference>
<evidence type="ECO:0000313" key="3">
    <source>
        <dbReference type="EMBL" id="QSR28227.1"/>
    </source>
</evidence>
<name>A0ABX7PR36_9ACTN</name>
<dbReference type="SUPFAM" id="SSF52266">
    <property type="entry name" value="SGNH hydrolase"/>
    <property type="match status" value="1"/>
</dbReference>
<proteinExistence type="predicted"/>
<evidence type="ECO:0000313" key="4">
    <source>
        <dbReference type="Proteomes" id="UP000662818"/>
    </source>
</evidence>
<keyword evidence="4" id="KW-1185">Reference proteome</keyword>
<dbReference type="Proteomes" id="UP000662818">
    <property type="component" value="Chromosome"/>
</dbReference>
<dbReference type="PANTHER" id="PTHR43784">
    <property type="entry name" value="GDSL-LIKE LIPASE/ACYLHYDROLASE, PUTATIVE (AFU_ORTHOLOGUE AFUA_2G00820)-RELATED"/>
    <property type="match status" value="1"/>
</dbReference>
<dbReference type="InterPro" id="IPR053140">
    <property type="entry name" value="GDSL_Rv0518-like"/>
</dbReference>
<reference evidence="3 4" key="1">
    <citation type="submission" date="2017-06" db="EMBL/GenBank/DDBJ databases">
        <title>Complete Genome Sequence of the Soil Carbazole-Degrading Bacterium Nocardioides aromaticivorans IC177.</title>
        <authorList>
            <person name="Vejarano F."/>
            <person name="Suzuki-Minakuchi C."/>
            <person name="Ohtsubo Y."/>
            <person name="Tsuda M."/>
            <person name="Okada K."/>
            <person name="Nojiri H."/>
        </authorList>
    </citation>
    <scope>NUCLEOTIDE SEQUENCE [LARGE SCALE GENOMIC DNA]</scope>
    <source>
        <strain evidence="3 4">IC177</strain>
    </source>
</reference>
<dbReference type="PANTHER" id="PTHR43784:SF2">
    <property type="entry name" value="GDSL-LIKE LIPASE_ACYLHYDROLASE, PUTATIVE (AFU_ORTHOLOGUE AFUA_2G00820)-RELATED"/>
    <property type="match status" value="1"/>
</dbReference>
<feature type="region of interest" description="Disordered" evidence="1">
    <location>
        <begin position="238"/>
        <end position="257"/>
    </location>
</feature>